<evidence type="ECO:0000313" key="2">
    <source>
        <dbReference type="Proteomes" id="UP000499080"/>
    </source>
</evidence>
<proteinExistence type="predicted"/>
<dbReference type="AlphaFoldDB" id="A0A4Y2IQ59"/>
<keyword evidence="2" id="KW-1185">Reference proteome</keyword>
<evidence type="ECO:0000313" key="1">
    <source>
        <dbReference type="EMBL" id="GBM79032.1"/>
    </source>
</evidence>
<protein>
    <submittedName>
        <fullName evidence="1">Uncharacterized protein</fullName>
    </submittedName>
</protein>
<sequence length="94" mass="10280">MGVEMDNNNINELVAEHSQDLNTEELMELHCVSLQEVLEESLSEEKEVTAKQQSFGAMRAGVVPEGARVPLSGMLCPPPIGENFCTGYSNVIDK</sequence>
<dbReference type="Proteomes" id="UP000499080">
    <property type="component" value="Unassembled WGS sequence"/>
</dbReference>
<name>A0A4Y2IQ59_ARAVE</name>
<dbReference type="EMBL" id="BGPR01002795">
    <property type="protein sequence ID" value="GBM79032.1"/>
    <property type="molecule type" value="Genomic_DNA"/>
</dbReference>
<reference evidence="1 2" key="1">
    <citation type="journal article" date="2019" name="Sci. Rep.">
        <title>Orb-weaving spider Araneus ventricosus genome elucidates the spidroin gene catalogue.</title>
        <authorList>
            <person name="Kono N."/>
            <person name="Nakamura H."/>
            <person name="Ohtoshi R."/>
            <person name="Moran D.A.P."/>
            <person name="Shinohara A."/>
            <person name="Yoshida Y."/>
            <person name="Fujiwara M."/>
            <person name="Mori M."/>
            <person name="Tomita M."/>
            <person name="Arakawa K."/>
        </authorList>
    </citation>
    <scope>NUCLEOTIDE SEQUENCE [LARGE SCALE GENOMIC DNA]</scope>
</reference>
<accession>A0A4Y2IQ59</accession>
<gene>
    <name evidence="1" type="ORF">AVEN_23071_1</name>
</gene>
<comment type="caution">
    <text evidence="1">The sequence shown here is derived from an EMBL/GenBank/DDBJ whole genome shotgun (WGS) entry which is preliminary data.</text>
</comment>
<organism evidence="1 2">
    <name type="scientific">Araneus ventricosus</name>
    <name type="common">Orbweaver spider</name>
    <name type="synonym">Epeira ventricosa</name>
    <dbReference type="NCBI Taxonomy" id="182803"/>
    <lineage>
        <taxon>Eukaryota</taxon>
        <taxon>Metazoa</taxon>
        <taxon>Ecdysozoa</taxon>
        <taxon>Arthropoda</taxon>
        <taxon>Chelicerata</taxon>
        <taxon>Arachnida</taxon>
        <taxon>Araneae</taxon>
        <taxon>Araneomorphae</taxon>
        <taxon>Entelegynae</taxon>
        <taxon>Araneoidea</taxon>
        <taxon>Araneidae</taxon>
        <taxon>Araneus</taxon>
    </lineage>
</organism>